<sequence>MKTEQLRADEIISQKPGTLVSDMDGEKVMLSIDTGKYYNLGQTGGRIWELLETPKTISQMTEILCAEYEIEADKCMEQIRAFVTKLSGEGLIIIGK</sequence>
<comment type="caution">
    <text evidence="1">The sequence shown here is derived from an EMBL/GenBank/DDBJ whole genome shotgun (WGS) entry which is preliminary data.</text>
</comment>
<dbReference type="NCBIfam" id="NF033536">
    <property type="entry name" value="lasso_PqqD_Bac"/>
    <property type="match status" value="1"/>
</dbReference>
<dbReference type="Pfam" id="PF05402">
    <property type="entry name" value="PqqD"/>
    <property type="match status" value="1"/>
</dbReference>
<evidence type="ECO:0000313" key="2">
    <source>
        <dbReference type="Proteomes" id="UP001240171"/>
    </source>
</evidence>
<dbReference type="InterPro" id="IPR008792">
    <property type="entry name" value="PQQD"/>
</dbReference>
<dbReference type="RefSeq" id="WP_305024428.1">
    <property type="nucleotide sequence ID" value="NZ_JAUQTB010000006.1"/>
</dbReference>
<organism evidence="1 2">
    <name type="scientific">Paenibacillus lacisoli</name>
    <dbReference type="NCBI Taxonomy" id="3064525"/>
    <lineage>
        <taxon>Bacteria</taxon>
        <taxon>Bacillati</taxon>
        <taxon>Bacillota</taxon>
        <taxon>Bacilli</taxon>
        <taxon>Bacillales</taxon>
        <taxon>Paenibacillaceae</taxon>
        <taxon>Paenibacillus</taxon>
    </lineage>
</organism>
<dbReference type="Gene3D" id="1.10.10.1150">
    <property type="entry name" value="Coenzyme PQQ synthesis protein D (PqqD)"/>
    <property type="match status" value="1"/>
</dbReference>
<gene>
    <name evidence="1" type="ORF">Q5741_12455</name>
</gene>
<dbReference type="EMBL" id="JAUQTB010000006">
    <property type="protein sequence ID" value="MDO7907222.1"/>
    <property type="molecule type" value="Genomic_DNA"/>
</dbReference>
<dbReference type="InterPro" id="IPR041881">
    <property type="entry name" value="PqqD_sf"/>
</dbReference>
<dbReference type="Proteomes" id="UP001240171">
    <property type="component" value="Unassembled WGS sequence"/>
</dbReference>
<accession>A0ABT9CDA9</accession>
<name>A0ABT9CDA9_9BACL</name>
<evidence type="ECO:0000313" key="1">
    <source>
        <dbReference type="EMBL" id="MDO7907222.1"/>
    </source>
</evidence>
<reference evidence="1 2" key="1">
    <citation type="submission" date="2023-07" db="EMBL/GenBank/DDBJ databases">
        <title>Paenibacillus sp. JX-17 nov. isolated from soil.</title>
        <authorList>
            <person name="Wan Y."/>
            <person name="Liu B."/>
        </authorList>
    </citation>
    <scope>NUCLEOTIDE SEQUENCE [LARGE SCALE GENOMIC DNA]</scope>
    <source>
        <strain evidence="1 2">JX-17</strain>
    </source>
</reference>
<protein>
    <submittedName>
        <fullName evidence="1">Lasso peptide biosynthesis PqqD family chaperone</fullName>
    </submittedName>
</protein>
<proteinExistence type="predicted"/>
<keyword evidence="2" id="KW-1185">Reference proteome</keyword>